<protein>
    <submittedName>
        <fullName evidence="2 4">Uncharacterized protein</fullName>
    </submittedName>
</protein>
<dbReference type="EMBL" id="UZAN01057456">
    <property type="protein sequence ID" value="VDP91661.1"/>
    <property type="molecule type" value="Genomic_DNA"/>
</dbReference>
<feature type="region of interest" description="Disordered" evidence="1">
    <location>
        <begin position="1"/>
        <end position="115"/>
    </location>
</feature>
<reference evidence="2 3" key="2">
    <citation type="submission" date="2018-11" db="EMBL/GenBank/DDBJ databases">
        <authorList>
            <consortium name="Pathogen Informatics"/>
        </authorList>
    </citation>
    <scope>NUCLEOTIDE SEQUENCE [LARGE SCALE GENOMIC DNA]</scope>
    <source>
        <strain evidence="2 3">Egypt</strain>
    </source>
</reference>
<accession>A0A183B5A6</accession>
<reference evidence="4" key="1">
    <citation type="submission" date="2016-06" db="UniProtKB">
        <authorList>
            <consortium name="WormBaseParasite"/>
        </authorList>
    </citation>
    <scope>IDENTIFICATION</scope>
</reference>
<keyword evidence="3" id="KW-1185">Reference proteome</keyword>
<evidence type="ECO:0000313" key="2">
    <source>
        <dbReference type="EMBL" id="VDP91661.1"/>
    </source>
</evidence>
<sequence>MEGGTKRAPASKTIKNEAHPNIRADVAAGRTSRDNVDYHPKRTKGQLQPERPFAASQKDIHRMPQRRSCRSTYPAPKSDQTSRDDTRKKRRRACQVRTKTGIDQEKEARIILPHG</sequence>
<feature type="compositionally biased region" description="Basic and acidic residues" evidence="1">
    <location>
        <begin position="100"/>
        <end position="109"/>
    </location>
</feature>
<evidence type="ECO:0000313" key="3">
    <source>
        <dbReference type="Proteomes" id="UP000272942"/>
    </source>
</evidence>
<evidence type="ECO:0000256" key="1">
    <source>
        <dbReference type="SAM" id="MobiDB-lite"/>
    </source>
</evidence>
<organism evidence="4">
    <name type="scientific">Echinostoma caproni</name>
    <dbReference type="NCBI Taxonomy" id="27848"/>
    <lineage>
        <taxon>Eukaryota</taxon>
        <taxon>Metazoa</taxon>
        <taxon>Spiralia</taxon>
        <taxon>Lophotrochozoa</taxon>
        <taxon>Platyhelminthes</taxon>
        <taxon>Trematoda</taxon>
        <taxon>Digenea</taxon>
        <taxon>Plagiorchiida</taxon>
        <taxon>Echinostomata</taxon>
        <taxon>Echinostomatoidea</taxon>
        <taxon>Echinostomatidae</taxon>
        <taxon>Echinostoma</taxon>
    </lineage>
</organism>
<dbReference type="Proteomes" id="UP000272942">
    <property type="component" value="Unassembled WGS sequence"/>
</dbReference>
<proteinExistence type="predicted"/>
<dbReference type="AlphaFoldDB" id="A0A183B5A6"/>
<feature type="compositionally biased region" description="Basic and acidic residues" evidence="1">
    <location>
        <begin position="31"/>
        <end position="40"/>
    </location>
</feature>
<name>A0A183B5A6_9TREM</name>
<dbReference type="WBParaSite" id="ECPE_0001443101-mRNA-1">
    <property type="protein sequence ID" value="ECPE_0001443101-mRNA-1"/>
    <property type="gene ID" value="ECPE_0001443101"/>
</dbReference>
<gene>
    <name evidence="2" type="ORF">ECPE_LOCUS14389</name>
</gene>
<evidence type="ECO:0000313" key="4">
    <source>
        <dbReference type="WBParaSite" id="ECPE_0001443101-mRNA-1"/>
    </source>
</evidence>